<dbReference type="AlphaFoldDB" id="A0AAV5AYN7"/>
<evidence type="ECO:0000313" key="4">
    <source>
        <dbReference type="Proteomes" id="UP001207736"/>
    </source>
</evidence>
<sequence length="147" mass="15730">MKKIILTTAFLSVLFSACNTGTNATAKINQQNLEKAEKLAQEANRFPQMTFEKLEHDFGKIKPGTAVETIFKFKNTGDAPLVITDATSSCGCTVPEKPTQPIAPGDSGEIKVHFNGSGKDLVTKTVTVTANTESGSQLLTIKALVQD</sequence>
<name>A0AAV5AYN7_9FLAO</name>
<dbReference type="Proteomes" id="UP001208692">
    <property type="component" value="Unassembled WGS sequence"/>
</dbReference>
<evidence type="ECO:0008006" key="6">
    <source>
        <dbReference type="Google" id="ProtNLM"/>
    </source>
</evidence>
<dbReference type="Pfam" id="PF07610">
    <property type="entry name" value="DUF1573"/>
    <property type="match status" value="1"/>
</dbReference>
<evidence type="ECO:0000313" key="2">
    <source>
        <dbReference type="EMBL" id="GJM50193.1"/>
    </source>
</evidence>
<feature type="signal peptide" evidence="1">
    <location>
        <begin position="1"/>
        <end position="26"/>
    </location>
</feature>
<dbReference type="Gene3D" id="2.60.40.10">
    <property type="entry name" value="Immunoglobulins"/>
    <property type="match status" value="1"/>
</dbReference>
<dbReference type="PANTHER" id="PTHR37833">
    <property type="entry name" value="LIPOPROTEIN-RELATED"/>
    <property type="match status" value="1"/>
</dbReference>
<dbReference type="RefSeq" id="WP_264846616.1">
    <property type="nucleotide sequence ID" value="NZ_BPMA01000023.1"/>
</dbReference>
<dbReference type="PANTHER" id="PTHR37833:SF1">
    <property type="entry name" value="SIGNAL PEPTIDE PROTEIN"/>
    <property type="match status" value="1"/>
</dbReference>
<keyword evidence="5" id="KW-1185">Reference proteome</keyword>
<organism evidence="2 4">
    <name type="scientific">Capnocytophaga catalasegens</name>
    <dbReference type="NCBI Taxonomy" id="1004260"/>
    <lineage>
        <taxon>Bacteria</taxon>
        <taxon>Pseudomonadati</taxon>
        <taxon>Bacteroidota</taxon>
        <taxon>Flavobacteriia</taxon>
        <taxon>Flavobacteriales</taxon>
        <taxon>Flavobacteriaceae</taxon>
        <taxon>Capnocytophaga</taxon>
    </lineage>
</organism>
<keyword evidence="1" id="KW-0732">Signal</keyword>
<feature type="chain" id="PRO_5043562649" description="DUF1573 domain-containing protein" evidence="1">
    <location>
        <begin position="27"/>
        <end position="147"/>
    </location>
</feature>
<dbReference type="InterPro" id="IPR011467">
    <property type="entry name" value="DUF1573"/>
</dbReference>
<proteinExistence type="predicted"/>
<dbReference type="EMBL" id="BQKB01000008">
    <property type="protein sequence ID" value="GJM52044.1"/>
    <property type="molecule type" value="Genomic_DNA"/>
</dbReference>
<dbReference type="PROSITE" id="PS51257">
    <property type="entry name" value="PROKAR_LIPOPROTEIN"/>
    <property type="match status" value="1"/>
</dbReference>
<gene>
    <name evidence="2" type="ORF">RCZ15_11670</name>
    <name evidence="3" type="ORF">RCZ16_03620</name>
</gene>
<protein>
    <recommendedName>
        <fullName evidence="6">DUF1573 domain-containing protein</fullName>
    </recommendedName>
</protein>
<dbReference type="Proteomes" id="UP001207736">
    <property type="component" value="Unassembled WGS sequence"/>
</dbReference>
<dbReference type="InterPro" id="IPR013783">
    <property type="entry name" value="Ig-like_fold"/>
</dbReference>
<evidence type="ECO:0000256" key="1">
    <source>
        <dbReference type="SAM" id="SignalP"/>
    </source>
</evidence>
<accession>A0AAV5AYN7</accession>
<evidence type="ECO:0000313" key="3">
    <source>
        <dbReference type="EMBL" id="GJM52044.1"/>
    </source>
</evidence>
<evidence type="ECO:0000313" key="5">
    <source>
        <dbReference type="Proteomes" id="UP001208692"/>
    </source>
</evidence>
<comment type="caution">
    <text evidence="2">The sequence shown here is derived from an EMBL/GenBank/DDBJ whole genome shotgun (WGS) entry which is preliminary data.</text>
</comment>
<dbReference type="EMBL" id="BQKA01000023">
    <property type="protein sequence ID" value="GJM50193.1"/>
    <property type="molecule type" value="Genomic_DNA"/>
</dbReference>
<reference evidence="2 5" key="1">
    <citation type="submission" date="2021-11" db="EMBL/GenBank/DDBJ databases">
        <title>Draft genome sequence of Capnocytophaga sp. strain KC07075 isolated from cat oral cavity.</title>
        <authorList>
            <person name="Suzuki M."/>
            <person name="Imaoka K."/>
            <person name="Kimura M."/>
            <person name="Morikawa S."/>
            <person name="Maeda K."/>
        </authorList>
    </citation>
    <scope>NUCLEOTIDE SEQUENCE</scope>
    <source>
        <strain evidence="2">KC07075</strain>
        <strain evidence="3 5">KC07079</strain>
    </source>
</reference>